<dbReference type="Proteomes" id="UP000823907">
    <property type="component" value="Unassembled WGS sequence"/>
</dbReference>
<feature type="transmembrane region" description="Helical" evidence="1">
    <location>
        <begin position="26"/>
        <end position="45"/>
    </location>
</feature>
<keyword evidence="1" id="KW-0472">Membrane</keyword>
<sequence length="60" mass="6695">VVELAGLTDDDRAGTDDEDVVDVFTTWHECFLFLLGVVLLDTFCAERRRRLRPSSPAPTG</sequence>
<protein>
    <submittedName>
        <fullName evidence="2">Uncharacterized protein</fullName>
    </submittedName>
</protein>
<keyword evidence="1" id="KW-0812">Transmembrane</keyword>
<reference evidence="2" key="2">
    <citation type="submission" date="2021-04" db="EMBL/GenBank/DDBJ databases">
        <authorList>
            <person name="Gilroy R."/>
        </authorList>
    </citation>
    <scope>NUCLEOTIDE SEQUENCE</scope>
    <source>
        <strain evidence="2">5925</strain>
    </source>
</reference>
<evidence type="ECO:0000313" key="3">
    <source>
        <dbReference type="Proteomes" id="UP000823907"/>
    </source>
</evidence>
<evidence type="ECO:0000313" key="2">
    <source>
        <dbReference type="EMBL" id="HJD48983.1"/>
    </source>
</evidence>
<name>A0A9D2ZQR0_9CORY</name>
<feature type="non-terminal residue" evidence="2">
    <location>
        <position position="1"/>
    </location>
</feature>
<proteinExistence type="predicted"/>
<gene>
    <name evidence="2" type="ORF">H9907_02495</name>
</gene>
<keyword evidence="1" id="KW-1133">Transmembrane helix</keyword>
<dbReference type="EMBL" id="DWUR01000035">
    <property type="protein sequence ID" value="HJD48983.1"/>
    <property type="molecule type" value="Genomic_DNA"/>
</dbReference>
<dbReference type="AlphaFoldDB" id="A0A9D2ZQR0"/>
<accession>A0A9D2ZQR0</accession>
<comment type="caution">
    <text evidence="2">The sequence shown here is derived from an EMBL/GenBank/DDBJ whole genome shotgun (WGS) entry which is preliminary data.</text>
</comment>
<organism evidence="2 3">
    <name type="scientific">Candidatus Corynebacterium intestinavium</name>
    <dbReference type="NCBI Taxonomy" id="2838531"/>
    <lineage>
        <taxon>Bacteria</taxon>
        <taxon>Bacillati</taxon>
        <taxon>Actinomycetota</taxon>
        <taxon>Actinomycetes</taxon>
        <taxon>Mycobacteriales</taxon>
        <taxon>Corynebacteriaceae</taxon>
        <taxon>Corynebacterium</taxon>
    </lineage>
</organism>
<evidence type="ECO:0000256" key="1">
    <source>
        <dbReference type="SAM" id="Phobius"/>
    </source>
</evidence>
<reference evidence="2" key="1">
    <citation type="journal article" date="2021" name="PeerJ">
        <title>Extensive microbial diversity within the chicken gut microbiome revealed by metagenomics and culture.</title>
        <authorList>
            <person name="Gilroy R."/>
            <person name="Ravi A."/>
            <person name="Getino M."/>
            <person name="Pursley I."/>
            <person name="Horton D.L."/>
            <person name="Alikhan N.F."/>
            <person name="Baker D."/>
            <person name="Gharbi K."/>
            <person name="Hall N."/>
            <person name="Watson M."/>
            <person name="Adriaenssens E.M."/>
            <person name="Foster-Nyarko E."/>
            <person name="Jarju S."/>
            <person name="Secka A."/>
            <person name="Antonio M."/>
            <person name="Oren A."/>
            <person name="Chaudhuri R.R."/>
            <person name="La Ragione R."/>
            <person name="Hildebrand F."/>
            <person name="Pallen M.J."/>
        </authorList>
    </citation>
    <scope>NUCLEOTIDE SEQUENCE</scope>
    <source>
        <strain evidence="2">5925</strain>
    </source>
</reference>